<dbReference type="KEGG" id="adu:107470772"/>
<organism evidence="2 3">
    <name type="scientific">Arachis duranensis</name>
    <name type="common">Wild peanut</name>
    <dbReference type="NCBI Taxonomy" id="130453"/>
    <lineage>
        <taxon>Eukaryota</taxon>
        <taxon>Viridiplantae</taxon>
        <taxon>Streptophyta</taxon>
        <taxon>Embryophyta</taxon>
        <taxon>Tracheophyta</taxon>
        <taxon>Spermatophyta</taxon>
        <taxon>Magnoliopsida</taxon>
        <taxon>eudicotyledons</taxon>
        <taxon>Gunneridae</taxon>
        <taxon>Pentapetalae</taxon>
        <taxon>rosids</taxon>
        <taxon>fabids</taxon>
        <taxon>Fabales</taxon>
        <taxon>Fabaceae</taxon>
        <taxon>Papilionoideae</taxon>
        <taxon>50 kb inversion clade</taxon>
        <taxon>dalbergioids sensu lato</taxon>
        <taxon>Dalbergieae</taxon>
        <taxon>Pterocarpus clade</taxon>
        <taxon>Arachis</taxon>
    </lineage>
</organism>
<dbReference type="Pfam" id="PF03732">
    <property type="entry name" value="Retrotrans_gag"/>
    <property type="match status" value="1"/>
</dbReference>
<dbReference type="Proteomes" id="UP000515211">
    <property type="component" value="Chromosome 1"/>
</dbReference>
<evidence type="ECO:0000313" key="4">
    <source>
        <dbReference type="RefSeq" id="XP_015970471.1"/>
    </source>
</evidence>
<evidence type="ECO:0000259" key="1">
    <source>
        <dbReference type="Pfam" id="PF03732"/>
    </source>
</evidence>
<dbReference type="RefSeq" id="XP_015970471.1">
    <property type="nucleotide sequence ID" value="XM_016114985.1"/>
</dbReference>
<dbReference type="GeneID" id="107470772"/>
<dbReference type="InterPro" id="IPR005162">
    <property type="entry name" value="Retrotrans_gag_dom"/>
</dbReference>
<dbReference type="AlphaFoldDB" id="A0A6P4C6T5"/>
<proteinExistence type="predicted"/>
<evidence type="ECO:0000313" key="3">
    <source>
        <dbReference type="RefSeq" id="XP_015945683.1"/>
    </source>
</evidence>
<gene>
    <name evidence="3" type="primary">LOC107470772</name>
    <name evidence="4" type="synonym">LOC107493951</name>
</gene>
<accession>A0A6P4C6T5</accession>
<name>A0A6P4C6T5_ARADU</name>
<dbReference type="KEGG" id="adu:107493951"/>
<sequence length="188" mass="21972">MLLRFYKLCRGWANQLKTENGDGNGNDNDEGNGDNMEGTLMTLATFLKIHPQSFRGSTNPTKADNWFQAMERALQAQHVSNNKYVEFATHQLLGEAQHWWQRKCRLLQLQNADIPWDVFQTAFYKNYLPEYTREVKEMKFMQLKQGSLSVADYTRRFEELCRFFVRVPRRPIKAGNALTIKGARRITS</sequence>
<dbReference type="Proteomes" id="UP000515211">
    <property type="component" value="Chromosome 6"/>
</dbReference>
<keyword evidence="2" id="KW-1185">Reference proteome</keyword>
<reference evidence="2" key="1">
    <citation type="journal article" date="2016" name="Nat. Genet.">
        <title>The genome sequences of Arachis duranensis and Arachis ipaensis, the diploid ancestors of cultivated peanut.</title>
        <authorList>
            <person name="Bertioli D.J."/>
            <person name="Cannon S.B."/>
            <person name="Froenicke L."/>
            <person name="Huang G."/>
            <person name="Farmer A.D."/>
            <person name="Cannon E.K."/>
            <person name="Liu X."/>
            <person name="Gao D."/>
            <person name="Clevenger J."/>
            <person name="Dash S."/>
            <person name="Ren L."/>
            <person name="Moretzsohn M.C."/>
            <person name="Shirasawa K."/>
            <person name="Huang W."/>
            <person name="Vidigal B."/>
            <person name="Abernathy B."/>
            <person name="Chu Y."/>
            <person name="Niederhuth C.E."/>
            <person name="Umale P."/>
            <person name="Araujo A.C."/>
            <person name="Kozik A."/>
            <person name="Kim K.D."/>
            <person name="Burow M.D."/>
            <person name="Varshney R.K."/>
            <person name="Wang X."/>
            <person name="Zhang X."/>
            <person name="Barkley N."/>
            <person name="Guimaraes P.M."/>
            <person name="Isobe S."/>
            <person name="Guo B."/>
            <person name="Liao B."/>
            <person name="Stalker H.T."/>
            <person name="Schmitz R.J."/>
            <person name="Scheffler B.E."/>
            <person name="Leal-Bertioli S.C."/>
            <person name="Xun X."/>
            <person name="Jackson S.A."/>
            <person name="Michelmore R."/>
            <person name="Ozias-Akins P."/>
        </authorList>
    </citation>
    <scope>NUCLEOTIDE SEQUENCE [LARGE SCALE GENOMIC DNA]</scope>
    <source>
        <strain evidence="2">cv. V14167</strain>
    </source>
</reference>
<feature type="domain" description="Retrotransposon gag" evidence="1">
    <location>
        <begin position="87"/>
        <end position="164"/>
    </location>
</feature>
<evidence type="ECO:0000313" key="2">
    <source>
        <dbReference type="Proteomes" id="UP000515211"/>
    </source>
</evidence>
<dbReference type="GeneID" id="107493951"/>
<reference evidence="3 4" key="2">
    <citation type="submission" date="2025-04" db="UniProtKB">
        <authorList>
            <consortium name="RefSeq"/>
        </authorList>
    </citation>
    <scope>IDENTIFICATION</scope>
    <source>
        <tissue evidence="3 4">Whole plant</tissue>
    </source>
</reference>
<protein>
    <submittedName>
        <fullName evidence="3">Uncharacterized protein LOC107470772</fullName>
    </submittedName>
    <submittedName>
        <fullName evidence="4">Uncharacterized protein LOC107493951</fullName>
    </submittedName>
</protein>
<dbReference type="RefSeq" id="XP_015945683.1">
    <property type="nucleotide sequence ID" value="XM_016090197.1"/>
</dbReference>